<organism evidence="2 3">
    <name type="scientific">Devosia insulae DS-56</name>
    <dbReference type="NCBI Taxonomy" id="1116389"/>
    <lineage>
        <taxon>Bacteria</taxon>
        <taxon>Pseudomonadati</taxon>
        <taxon>Pseudomonadota</taxon>
        <taxon>Alphaproteobacteria</taxon>
        <taxon>Hyphomicrobiales</taxon>
        <taxon>Devosiaceae</taxon>
        <taxon>Devosia</taxon>
    </lineage>
</organism>
<gene>
    <name evidence="2" type="ORF">VW23_027675</name>
</gene>
<keyword evidence="3" id="KW-1185">Reference proteome</keyword>
<evidence type="ECO:0000313" key="3">
    <source>
        <dbReference type="Proteomes" id="UP000095463"/>
    </source>
</evidence>
<name>A0A1E5XKE0_9HYPH</name>
<feature type="chain" id="PRO_5009190317" evidence="1">
    <location>
        <begin position="24"/>
        <end position="189"/>
    </location>
</feature>
<dbReference type="RefSeq" id="WP_069911750.1">
    <property type="nucleotide sequence ID" value="NZ_LAJE02000343.1"/>
</dbReference>
<dbReference type="EMBL" id="LAJE02000343">
    <property type="protein sequence ID" value="OEO28974.1"/>
    <property type="molecule type" value="Genomic_DNA"/>
</dbReference>
<proteinExistence type="predicted"/>
<keyword evidence="1" id="KW-0732">Signal</keyword>
<dbReference type="Proteomes" id="UP000095463">
    <property type="component" value="Unassembled WGS sequence"/>
</dbReference>
<evidence type="ECO:0000313" key="2">
    <source>
        <dbReference type="EMBL" id="OEO28974.1"/>
    </source>
</evidence>
<accession>A0A1E5XKE0</accession>
<dbReference type="OrthoDB" id="7427667at2"/>
<sequence length="189" mass="20478">MGRVFTSGLYVAIGLLLAAPAVAQQIESSETALDLNVDCTVMQSDDFGSTWACTGLKGMPVMVSESDLRMAVSYGLNSTTEKAAKQRLQPPNRLGDKIEWRVSNADGYWKPFASILRFFTKGAEGKPEGEVLVVTRISPGATCHIAYVDALANSDAEVLARQAADTTAKDFDCETGEPEYVGKFEAWKR</sequence>
<feature type="signal peptide" evidence="1">
    <location>
        <begin position="1"/>
        <end position="23"/>
    </location>
</feature>
<evidence type="ECO:0000256" key="1">
    <source>
        <dbReference type="SAM" id="SignalP"/>
    </source>
</evidence>
<dbReference type="AlphaFoldDB" id="A0A1E5XKE0"/>
<reference evidence="2 3" key="1">
    <citation type="journal article" date="2015" name="Genome Announc.">
        <title>Genome Assemblies of Three Soil-Associated Devosia species: D. insulae, D. limi, and D. soli.</title>
        <authorList>
            <person name="Hassan Y.I."/>
            <person name="Lepp D."/>
            <person name="Zhou T."/>
        </authorList>
    </citation>
    <scope>NUCLEOTIDE SEQUENCE [LARGE SCALE GENOMIC DNA]</scope>
    <source>
        <strain evidence="2 3">DS-56</strain>
    </source>
</reference>
<protein>
    <submittedName>
        <fullName evidence="2">Uncharacterized protein</fullName>
    </submittedName>
</protein>
<comment type="caution">
    <text evidence="2">The sequence shown here is derived from an EMBL/GenBank/DDBJ whole genome shotgun (WGS) entry which is preliminary data.</text>
</comment>